<proteinExistence type="predicted"/>
<evidence type="ECO:0000256" key="1">
    <source>
        <dbReference type="SAM" id="MobiDB-lite"/>
    </source>
</evidence>
<feature type="region of interest" description="Disordered" evidence="1">
    <location>
        <begin position="1"/>
        <end position="25"/>
    </location>
</feature>
<evidence type="ECO:0000313" key="2">
    <source>
        <dbReference type="EMBL" id="POM73940.1"/>
    </source>
</evidence>
<keyword evidence="3" id="KW-1185">Reference proteome</keyword>
<reference evidence="2 3" key="1">
    <citation type="journal article" date="2017" name="Genome Biol. Evol.">
        <title>Phytophthora megakarya and P. palmivora, closely related causal agents of cacao black pod rot, underwent increases in genome sizes and gene numbers by different mechanisms.</title>
        <authorList>
            <person name="Ali S.S."/>
            <person name="Shao J."/>
            <person name="Lary D.J."/>
            <person name="Kronmiller B."/>
            <person name="Shen D."/>
            <person name="Strem M.D."/>
            <person name="Amoako-Attah I."/>
            <person name="Akrofi A.Y."/>
            <person name="Begoude B.A."/>
            <person name="Ten Hoopen G.M."/>
            <person name="Coulibaly K."/>
            <person name="Kebe B.I."/>
            <person name="Melnick R.L."/>
            <person name="Guiltinan M.J."/>
            <person name="Tyler B.M."/>
            <person name="Meinhardt L.W."/>
            <person name="Bailey B.A."/>
        </authorList>
    </citation>
    <scope>NUCLEOTIDE SEQUENCE [LARGE SCALE GENOMIC DNA]</scope>
    <source>
        <strain evidence="3">sbr112.9</strain>
    </source>
</reference>
<gene>
    <name evidence="2" type="ORF">PHPALM_9164</name>
</gene>
<comment type="caution">
    <text evidence="2">The sequence shown here is derived from an EMBL/GenBank/DDBJ whole genome shotgun (WGS) entry which is preliminary data.</text>
</comment>
<organism evidence="2 3">
    <name type="scientific">Phytophthora palmivora</name>
    <dbReference type="NCBI Taxonomy" id="4796"/>
    <lineage>
        <taxon>Eukaryota</taxon>
        <taxon>Sar</taxon>
        <taxon>Stramenopiles</taxon>
        <taxon>Oomycota</taxon>
        <taxon>Peronosporomycetes</taxon>
        <taxon>Peronosporales</taxon>
        <taxon>Peronosporaceae</taxon>
        <taxon>Phytophthora</taxon>
    </lineage>
</organism>
<protein>
    <submittedName>
        <fullName evidence="2">Uncharacterized protein</fullName>
    </submittedName>
</protein>
<dbReference type="EMBL" id="NCKW01004967">
    <property type="protein sequence ID" value="POM73940.1"/>
    <property type="molecule type" value="Genomic_DNA"/>
</dbReference>
<accession>A0A2P4Y809</accession>
<evidence type="ECO:0000313" key="3">
    <source>
        <dbReference type="Proteomes" id="UP000237271"/>
    </source>
</evidence>
<name>A0A2P4Y809_9STRA</name>
<dbReference type="Proteomes" id="UP000237271">
    <property type="component" value="Unassembled WGS sequence"/>
</dbReference>
<sequence length="74" mass="8132">MTAGCGGEVNGSSSIATPTRAPPPHLQNVYLKKTVSFSPTKEPWMNQKILHCWSRIPTSQQTPKYLNVSSDMAE</sequence>
<dbReference type="AlphaFoldDB" id="A0A2P4Y809"/>